<organism evidence="2 3">
    <name type="scientific">Aplosporella prunicola CBS 121167</name>
    <dbReference type="NCBI Taxonomy" id="1176127"/>
    <lineage>
        <taxon>Eukaryota</taxon>
        <taxon>Fungi</taxon>
        <taxon>Dikarya</taxon>
        <taxon>Ascomycota</taxon>
        <taxon>Pezizomycotina</taxon>
        <taxon>Dothideomycetes</taxon>
        <taxon>Dothideomycetes incertae sedis</taxon>
        <taxon>Botryosphaeriales</taxon>
        <taxon>Aplosporellaceae</taxon>
        <taxon>Aplosporella</taxon>
    </lineage>
</organism>
<keyword evidence="3" id="KW-1185">Reference proteome</keyword>
<name>A0A6A6BHF1_9PEZI</name>
<feature type="region of interest" description="Disordered" evidence="1">
    <location>
        <begin position="1"/>
        <end position="118"/>
    </location>
</feature>
<dbReference type="RefSeq" id="XP_033399291.1">
    <property type="nucleotide sequence ID" value="XM_033541925.1"/>
</dbReference>
<dbReference type="EMBL" id="ML995481">
    <property type="protein sequence ID" value="KAF2143579.1"/>
    <property type="molecule type" value="Genomic_DNA"/>
</dbReference>
<evidence type="ECO:0000256" key="1">
    <source>
        <dbReference type="SAM" id="MobiDB-lite"/>
    </source>
</evidence>
<dbReference type="Proteomes" id="UP000799438">
    <property type="component" value="Unassembled WGS sequence"/>
</dbReference>
<gene>
    <name evidence="2" type="ORF">K452DRAFT_296586</name>
</gene>
<feature type="compositionally biased region" description="Low complexity" evidence="1">
    <location>
        <begin position="1"/>
        <end position="31"/>
    </location>
</feature>
<sequence>MELPHQHQSATPTPTPTPSSSSPQKPRSASRVSLSPLLSTVMDGPEVAAPPPHEGPYVHDKQQQQLEQHAAAAASLQQQQQQLQDYHAREPAQQHRPYADAMGAASAKDPSGTGTGTGTGTNAADCPAVNGEPYTIGNVTFVQLCGLNVCPETCDIVGADTKQGSFAECMDYCAEYNRQVGAQKCSAVAWDYQQVRSSFNNKCWLKLAAGPLVHDNPADGLTVAGIIVA</sequence>
<proteinExistence type="predicted"/>
<dbReference type="OrthoDB" id="5358884at2759"/>
<feature type="compositionally biased region" description="Low complexity" evidence="1">
    <location>
        <begin position="63"/>
        <end position="84"/>
    </location>
</feature>
<reference evidence="2" key="1">
    <citation type="journal article" date="2020" name="Stud. Mycol.">
        <title>101 Dothideomycetes genomes: a test case for predicting lifestyles and emergence of pathogens.</title>
        <authorList>
            <person name="Haridas S."/>
            <person name="Albert R."/>
            <person name="Binder M."/>
            <person name="Bloem J."/>
            <person name="Labutti K."/>
            <person name="Salamov A."/>
            <person name="Andreopoulos B."/>
            <person name="Baker S."/>
            <person name="Barry K."/>
            <person name="Bills G."/>
            <person name="Bluhm B."/>
            <person name="Cannon C."/>
            <person name="Castanera R."/>
            <person name="Culley D."/>
            <person name="Daum C."/>
            <person name="Ezra D."/>
            <person name="Gonzalez J."/>
            <person name="Henrissat B."/>
            <person name="Kuo A."/>
            <person name="Liang C."/>
            <person name="Lipzen A."/>
            <person name="Lutzoni F."/>
            <person name="Magnuson J."/>
            <person name="Mondo S."/>
            <person name="Nolan M."/>
            <person name="Ohm R."/>
            <person name="Pangilinan J."/>
            <person name="Park H.-J."/>
            <person name="Ramirez L."/>
            <person name="Alfaro M."/>
            <person name="Sun H."/>
            <person name="Tritt A."/>
            <person name="Yoshinaga Y."/>
            <person name="Zwiers L.-H."/>
            <person name="Turgeon B."/>
            <person name="Goodwin S."/>
            <person name="Spatafora J."/>
            <person name="Crous P."/>
            <person name="Grigoriev I."/>
        </authorList>
    </citation>
    <scope>NUCLEOTIDE SEQUENCE</scope>
    <source>
        <strain evidence="2">CBS 121167</strain>
    </source>
</reference>
<protein>
    <recommendedName>
        <fullName evidence="4">Apple domain-containing protein</fullName>
    </recommendedName>
</protein>
<accession>A0A6A6BHF1</accession>
<evidence type="ECO:0000313" key="2">
    <source>
        <dbReference type="EMBL" id="KAF2143579.1"/>
    </source>
</evidence>
<evidence type="ECO:0008006" key="4">
    <source>
        <dbReference type="Google" id="ProtNLM"/>
    </source>
</evidence>
<dbReference type="GeneID" id="54299422"/>
<evidence type="ECO:0000313" key="3">
    <source>
        <dbReference type="Proteomes" id="UP000799438"/>
    </source>
</evidence>
<dbReference type="AlphaFoldDB" id="A0A6A6BHF1"/>